<evidence type="ECO:0000313" key="1">
    <source>
        <dbReference type="EMBL" id="KAJ0178151.1"/>
    </source>
</evidence>
<proteinExistence type="predicted"/>
<comment type="caution">
    <text evidence="1">The sequence shown here is derived from an EMBL/GenBank/DDBJ whole genome shotgun (WGS) entry which is preliminary data.</text>
</comment>
<dbReference type="EMBL" id="CM034396">
    <property type="protein sequence ID" value="KAJ0178151.1"/>
    <property type="molecule type" value="Genomic_DNA"/>
</dbReference>
<dbReference type="Proteomes" id="UP000824533">
    <property type="component" value="Linkage Group LG10"/>
</dbReference>
<gene>
    <name evidence="1" type="ORF">K1T71_005974</name>
</gene>
<accession>A0ACC1D2T1</accession>
<protein>
    <submittedName>
        <fullName evidence="1">Uncharacterized protein</fullName>
    </submittedName>
</protein>
<reference evidence="1 2" key="1">
    <citation type="journal article" date="2021" name="Front. Genet.">
        <title>Chromosome-Level Genome Assembly Reveals Significant Gene Expansion in the Toll and IMD Signaling Pathways of Dendrolimus kikuchii.</title>
        <authorList>
            <person name="Zhou J."/>
            <person name="Wu P."/>
            <person name="Xiong Z."/>
            <person name="Liu N."/>
            <person name="Zhao N."/>
            <person name="Ji M."/>
            <person name="Qiu Y."/>
            <person name="Yang B."/>
        </authorList>
    </citation>
    <scope>NUCLEOTIDE SEQUENCE [LARGE SCALE GENOMIC DNA]</scope>
    <source>
        <strain evidence="1">Ann1</strain>
    </source>
</reference>
<name>A0ACC1D2T1_9NEOP</name>
<sequence>MSRSETTNTKTLSDTVNSESTDNSLFQIADRWTNNITYRQLVISSCVGIFQVWWHPYLHDFKKLLPFLCLFNVFSIFIGYPLFYLELALGVVTKKGVLNCWDMAPIARGVGFAMLTICVFSALAIGAVGAWCLAFFVHSFHSFLPWLHCAASAQPACAARHRPLPTGTETPAHSFFFNFVLNLKRDGLDGGLGNIVWELAVYYIFCWTLIYLIAVKRIYSYSKLVLFKDVLTYFVLVCCAIGATRLNGADRMFKECDWSVLLQELEIWHRAIEYSFIQMTISQGSLIMLGAYCPAKQHKLGTTTLLSFLASKTSTTTSALVLGAAHGALHRDYDNVTDVWSGPSASMILWSDYVARIPGSQFWSALLFFTMFVLALSTAALLVQTIMSTFTGRSIRKINWAFLIIICCLFCFIGVITVCTQGGLYIVNFLMNWPVGKPRMAIGTAIAAVVTYVYGQTTFCEDVYFAVGEYPSMFMRICWAFIPGFLMGTFAFALSECPAGEKLAGCLVVTFIVFPLIIVLLFYFIFKCRIRNIVVRNE</sequence>
<organism evidence="1 2">
    <name type="scientific">Dendrolimus kikuchii</name>
    <dbReference type="NCBI Taxonomy" id="765133"/>
    <lineage>
        <taxon>Eukaryota</taxon>
        <taxon>Metazoa</taxon>
        <taxon>Ecdysozoa</taxon>
        <taxon>Arthropoda</taxon>
        <taxon>Hexapoda</taxon>
        <taxon>Insecta</taxon>
        <taxon>Pterygota</taxon>
        <taxon>Neoptera</taxon>
        <taxon>Endopterygota</taxon>
        <taxon>Lepidoptera</taxon>
        <taxon>Glossata</taxon>
        <taxon>Ditrysia</taxon>
        <taxon>Bombycoidea</taxon>
        <taxon>Lasiocampidae</taxon>
        <taxon>Dendrolimus</taxon>
    </lineage>
</organism>
<evidence type="ECO:0000313" key="2">
    <source>
        <dbReference type="Proteomes" id="UP000824533"/>
    </source>
</evidence>
<keyword evidence="2" id="KW-1185">Reference proteome</keyword>